<evidence type="ECO:0000313" key="2">
    <source>
        <dbReference type="Proteomes" id="UP001497497"/>
    </source>
</evidence>
<evidence type="ECO:0000313" key="1">
    <source>
        <dbReference type="EMBL" id="CAL1539220.1"/>
    </source>
</evidence>
<feature type="non-terminal residue" evidence="1">
    <location>
        <position position="1"/>
    </location>
</feature>
<proteinExistence type="predicted"/>
<dbReference type="Proteomes" id="UP001497497">
    <property type="component" value="Unassembled WGS sequence"/>
</dbReference>
<accession>A0AAV2I297</accession>
<sequence>SDLNDDQPGPVRLIYRPSACEYEAKWFERPFHRPTEQ</sequence>
<comment type="caution">
    <text evidence="1">The sequence shown here is derived from an EMBL/GenBank/DDBJ whole genome shotgun (WGS) entry which is preliminary data.</text>
</comment>
<dbReference type="AlphaFoldDB" id="A0AAV2I297"/>
<name>A0AAV2I297_LYMST</name>
<reference evidence="1 2" key="1">
    <citation type="submission" date="2024-04" db="EMBL/GenBank/DDBJ databases">
        <authorList>
            <consortium name="Genoscope - CEA"/>
            <person name="William W."/>
        </authorList>
    </citation>
    <scope>NUCLEOTIDE SEQUENCE [LARGE SCALE GENOMIC DNA]</scope>
</reference>
<protein>
    <submittedName>
        <fullName evidence="1">Uncharacterized protein</fullName>
    </submittedName>
</protein>
<keyword evidence="2" id="KW-1185">Reference proteome</keyword>
<organism evidence="1 2">
    <name type="scientific">Lymnaea stagnalis</name>
    <name type="common">Great pond snail</name>
    <name type="synonym">Helix stagnalis</name>
    <dbReference type="NCBI Taxonomy" id="6523"/>
    <lineage>
        <taxon>Eukaryota</taxon>
        <taxon>Metazoa</taxon>
        <taxon>Spiralia</taxon>
        <taxon>Lophotrochozoa</taxon>
        <taxon>Mollusca</taxon>
        <taxon>Gastropoda</taxon>
        <taxon>Heterobranchia</taxon>
        <taxon>Euthyneura</taxon>
        <taxon>Panpulmonata</taxon>
        <taxon>Hygrophila</taxon>
        <taxon>Lymnaeoidea</taxon>
        <taxon>Lymnaeidae</taxon>
        <taxon>Lymnaea</taxon>
    </lineage>
</organism>
<gene>
    <name evidence="1" type="ORF">GSLYS_00013039001</name>
</gene>
<dbReference type="EMBL" id="CAXITT010000332">
    <property type="protein sequence ID" value="CAL1539220.1"/>
    <property type="molecule type" value="Genomic_DNA"/>
</dbReference>
<feature type="non-terminal residue" evidence="1">
    <location>
        <position position="37"/>
    </location>
</feature>